<comment type="cofactor">
    <cofactor evidence="14">
        <name>heme b</name>
        <dbReference type="ChEBI" id="CHEBI:60344"/>
    </cofactor>
    <text evidence="14">Binds 1 heme b (iron(II)-protoporphyrin IX) group per subunit.</text>
</comment>
<evidence type="ECO:0000256" key="11">
    <source>
        <dbReference type="ARBA" id="ARBA00023004"/>
    </source>
</evidence>
<keyword evidence="17" id="KW-1185">Reference proteome</keyword>
<dbReference type="GO" id="GO:0005886">
    <property type="term" value="C:plasma membrane"/>
    <property type="evidence" value="ECO:0007669"/>
    <property type="project" value="UniProtKB-SubCell"/>
</dbReference>
<gene>
    <name evidence="16" type="ORF">FUA23_02315</name>
</gene>
<protein>
    <recommendedName>
        <fullName evidence="4 14">Protoporphyrinogen IX oxidase</fullName>
        <ecNumber evidence="14">1.3.99.-</ecNumber>
    </recommendedName>
</protein>
<keyword evidence="10" id="KW-0560">Oxidoreductase</keyword>
<dbReference type="OrthoDB" id="9800824at2"/>
<keyword evidence="8 14" id="KW-0479">Metal-binding</keyword>
<dbReference type="UniPathway" id="UPA00251">
    <property type="reaction ID" value="UER00324"/>
</dbReference>
<evidence type="ECO:0000256" key="9">
    <source>
        <dbReference type="ARBA" id="ARBA00022989"/>
    </source>
</evidence>
<dbReference type="InterPro" id="IPR005265">
    <property type="entry name" value="HemJ-like"/>
</dbReference>
<evidence type="ECO:0000256" key="4">
    <source>
        <dbReference type="ARBA" id="ARBA00017504"/>
    </source>
</evidence>
<comment type="function">
    <text evidence="14">Catalyzes the oxidation of protoporphyrinogen IX to protoporphyrin IX.</text>
</comment>
<organism evidence="16 17">
    <name type="scientific">Neolewinella aurantiaca</name>
    <dbReference type="NCBI Taxonomy" id="2602767"/>
    <lineage>
        <taxon>Bacteria</taxon>
        <taxon>Pseudomonadati</taxon>
        <taxon>Bacteroidota</taxon>
        <taxon>Saprospiria</taxon>
        <taxon>Saprospirales</taxon>
        <taxon>Lewinellaceae</taxon>
        <taxon>Neolewinella</taxon>
    </lineage>
</organism>
<proteinExistence type="inferred from homology"/>
<keyword evidence="11 14" id="KW-0408">Iron</keyword>
<dbReference type="GO" id="GO:0070818">
    <property type="term" value="F:protoporphyrinogen oxidase activity"/>
    <property type="evidence" value="ECO:0007669"/>
    <property type="project" value="UniProtKB-UniRule"/>
</dbReference>
<comment type="caution">
    <text evidence="16">The sequence shown here is derived from an EMBL/GenBank/DDBJ whole genome shotgun (WGS) entry which is preliminary data.</text>
</comment>
<accession>A0A5C7FWM8</accession>
<dbReference type="PANTHER" id="PTHR40255">
    <property type="entry name" value="UPF0093 MEMBRANE PROTEIN SLR1790"/>
    <property type="match status" value="1"/>
</dbReference>
<evidence type="ECO:0000256" key="7">
    <source>
        <dbReference type="ARBA" id="ARBA00022692"/>
    </source>
</evidence>
<feature type="transmembrane region" description="Helical" evidence="15">
    <location>
        <begin position="71"/>
        <end position="93"/>
    </location>
</feature>
<evidence type="ECO:0000256" key="15">
    <source>
        <dbReference type="SAM" id="Phobius"/>
    </source>
</evidence>
<evidence type="ECO:0000256" key="6">
    <source>
        <dbReference type="ARBA" id="ARBA00022617"/>
    </source>
</evidence>
<name>A0A5C7FWM8_9BACT</name>
<evidence type="ECO:0000256" key="13">
    <source>
        <dbReference type="ARBA" id="ARBA00048390"/>
    </source>
</evidence>
<evidence type="ECO:0000313" key="16">
    <source>
        <dbReference type="EMBL" id="TXF91084.1"/>
    </source>
</evidence>
<comment type="subcellular location">
    <subcellularLocation>
        <location evidence="1">Cell membrane</location>
        <topology evidence="1">Multi-pass membrane protein</topology>
    </subcellularLocation>
</comment>
<dbReference type="GO" id="GO:0046872">
    <property type="term" value="F:metal ion binding"/>
    <property type="evidence" value="ECO:0007669"/>
    <property type="project" value="UniProtKB-UniRule"/>
</dbReference>
<dbReference type="PIRSF" id="PIRSF004638">
    <property type="entry name" value="UCP004638"/>
    <property type="match status" value="1"/>
</dbReference>
<keyword evidence="6 14" id="KW-0349">Heme</keyword>
<dbReference type="EMBL" id="VOXD01000003">
    <property type="protein sequence ID" value="TXF91084.1"/>
    <property type="molecule type" value="Genomic_DNA"/>
</dbReference>
<evidence type="ECO:0000256" key="5">
    <source>
        <dbReference type="ARBA" id="ARBA00022475"/>
    </source>
</evidence>
<dbReference type="RefSeq" id="WP_147929104.1">
    <property type="nucleotide sequence ID" value="NZ_VOXD01000003.1"/>
</dbReference>
<evidence type="ECO:0000256" key="8">
    <source>
        <dbReference type="ARBA" id="ARBA00022723"/>
    </source>
</evidence>
<comment type="pathway">
    <text evidence="2 14">Porphyrin-containing compound metabolism; protoporphyrin-IX biosynthesis; protoporphyrin-IX from protoporphyrinogen-IX: step 1/1.</text>
</comment>
<dbReference type="GO" id="GO:0006782">
    <property type="term" value="P:protoporphyrinogen IX biosynthetic process"/>
    <property type="evidence" value="ECO:0007669"/>
    <property type="project" value="UniProtKB-UniRule"/>
</dbReference>
<feature type="transmembrane region" description="Helical" evidence="15">
    <location>
        <begin position="170"/>
        <end position="190"/>
    </location>
</feature>
<evidence type="ECO:0000256" key="3">
    <source>
        <dbReference type="ARBA" id="ARBA00006501"/>
    </source>
</evidence>
<evidence type="ECO:0000256" key="1">
    <source>
        <dbReference type="ARBA" id="ARBA00004651"/>
    </source>
</evidence>
<keyword evidence="7 15" id="KW-0812">Transmembrane</keyword>
<evidence type="ECO:0000256" key="10">
    <source>
        <dbReference type="ARBA" id="ARBA00023002"/>
    </source>
</evidence>
<evidence type="ECO:0000256" key="14">
    <source>
        <dbReference type="PIRNR" id="PIRNR004638"/>
    </source>
</evidence>
<keyword evidence="5 14" id="KW-1003">Cell membrane</keyword>
<keyword evidence="9 15" id="KW-1133">Transmembrane helix</keyword>
<evidence type="ECO:0000256" key="12">
    <source>
        <dbReference type="ARBA" id="ARBA00023136"/>
    </source>
</evidence>
<feature type="transmembrane region" description="Helical" evidence="15">
    <location>
        <begin position="6"/>
        <end position="27"/>
    </location>
</feature>
<sequence length="198" mass="22297">MITNIILIAKALHVVGFVSWFAGLFYLGRVLVNHADTENIEPVAADGAAATRNRLKKEILHEEYSATAARVYNIIVNPAMMITWLAGLTMIGFNPAYLQSGSPGWLHVKLLFVVLLVVYQLYTKKVLMLPMAAGARPWSDWQLRLWNEVPTFFLVSVPFLAVFGKMGSLNYLYLAIGVALFSFMVWRGAVGYRKRRKE</sequence>
<reference evidence="16 17" key="1">
    <citation type="submission" date="2019-08" db="EMBL/GenBank/DDBJ databases">
        <title>Lewinella sp. strain SSH13 Genome sequencing and assembly.</title>
        <authorList>
            <person name="Kim I."/>
        </authorList>
    </citation>
    <scope>NUCLEOTIDE SEQUENCE [LARGE SCALE GENOMIC DNA]</scope>
    <source>
        <strain evidence="16 17">SSH13</strain>
    </source>
</reference>
<dbReference type="AlphaFoldDB" id="A0A5C7FWM8"/>
<dbReference type="Pfam" id="PF03653">
    <property type="entry name" value="UPF0093"/>
    <property type="match status" value="1"/>
</dbReference>
<keyword evidence="12 14" id="KW-0472">Membrane</keyword>
<dbReference type="PANTHER" id="PTHR40255:SF1">
    <property type="entry name" value="PROTOPORPHYRINOGEN IX OXIDASE"/>
    <property type="match status" value="1"/>
</dbReference>
<evidence type="ECO:0000313" key="17">
    <source>
        <dbReference type="Proteomes" id="UP000321907"/>
    </source>
</evidence>
<comment type="catalytic activity">
    <reaction evidence="13 14">
        <text>protoporphyrinogen IX + 3 A = protoporphyrin IX + 3 AH2</text>
        <dbReference type="Rhea" id="RHEA:62000"/>
        <dbReference type="ChEBI" id="CHEBI:13193"/>
        <dbReference type="ChEBI" id="CHEBI:17499"/>
        <dbReference type="ChEBI" id="CHEBI:57306"/>
        <dbReference type="ChEBI" id="CHEBI:57307"/>
    </reaction>
</comment>
<feature type="transmembrane region" description="Helical" evidence="15">
    <location>
        <begin position="143"/>
        <end position="164"/>
    </location>
</feature>
<dbReference type="Proteomes" id="UP000321907">
    <property type="component" value="Unassembled WGS sequence"/>
</dbReference>
<dbReference type="EC" id="1.3.99.-" evidence="14"/>
<feature type="transmembrane region" description="Helical" evidence="15">
    <location>
        <begin position="105"/>
        <end position="122"/>
    </location>
</feature>
<evidence type="ECO:0000256" key="2">
    <source>
        <dbReference type="ARBA" id="ARBA00005073"/>
    </source>
</evidence>
<comment type="similarity">
    <text evidence="3 14">Belongs to the HemJ family.</text>
</comment>